<protein>
    <submittedName>
        <fullName evidence="1">Uncharacterized protein</fullName>
    </submittedName>
</protein>
<accession>A0A0B7ASR1</accession>
<organism evidence="1">
    <name type="scientific">Arion vulgaris</name>
    <dbReference type="NCBI Taxonomy" id="1028688"/>
    <lineage>
        <taxon>Eukaryota</taxon>
        <taxon>Metazoa</taxon>
        <taxon>Spiralia</taxon>
        <taxon>Lophotrochozoa</taxon>
        <taxon>Mollusca</taxon>
        <taxon>Gastropoda</taxon>
        <taxon>Heterobranchia</taxon>
        <taxon>Euthyneura</taxon>
        <taxon>Panpulmonata</taxon>
        <taxon>Eupulmonata</taxon>
        <taxon>Stylommatophora</taxon>
        <taxon>Helicina</taxon>
        <taxon>Arionoidea</taxon>
        <taxon>Arionidae</taxon>
        <taxon>Arion</taxon>
    </lineage>
</organism>
<dbReference type="AlphaFoldDB" id="A0A0B7ASR1"/>
<gene>
    <name evidence="1" type="primary">ORF134594</name>
</gene>
<sequence>RQTRKAVKSKQLQVILAHIVKEHFKLASDSQVIYAHTEKPNTTTFPWMENGGHHHL</sequence>
<proteinExistence type="predicted"/>
<dbReference type="EMBL" id="HACG01036121">
    <property type="protein sequence ID" value="CEK82986.1"/>
    <property type="molecule type" value="Transcribed_RNA"/>
</dbReference>
<name>A0A0B7ASR1_9EUPU</name>
<feature type="non-terminal residue" evidence="1">
    <location>
        <position position="1"/>
    </location>
</feature>
<reference evidence="1" key="1">
    <citation type="submission" date="2014-12" db="EMBL/GenBank/DDBJ databases">
        <title>Insight into the proteome of Arion vulgaris.</title>
        <authorList>
            <person name="Aradska J."/>
            <person name="Bulat T."/>
            <person name="Smidak R."/>
            <person name="Sarate P."/>
            <person name="Gangsoo J."/>
            <person name="Sialana F."/>
            <person name="Bilban M."/>
            <person name="Lubec G."/>
        </authorList>
    </citation>
    <scope>NUCLEOTIDE SEQUENCE</scope>
    <source>
        <tissue evidence="1">Skin</tissue>
    </source>
</reference>
<evidence type="ECO:0000313" key="1">
    <source>
        <dbReference type="EMBL" id="CEK82986.1"/>
    </source>
</evidence>